<evidence type="ECO:0000256" key="2">
    <source>
        <dbReference type="ARBA" id="ARBA00004613"/>
    </source>
</evidence>
<evidence type="ECO:0000256" key="12">
    <source>
        <dbReference type="ARBA" id="ARBA00029920"/>
    </source>
</evidence>
<evidence type="ECO:0000313" key="17">
    <source>
        <dbReference type="Ensembl" id="ENSSPUP00000014011.1"/>
    </source>
</evidence>
<keyword evidence="10" id="KW-0325">Glycoprotein</keyword>
<dbReference type="GO" id="GO:0005576">
    <property type="term" value="C:extracellular region"/>
    <property type="evidence" value="ECO:0007669"/>
    <property type="project" value="UniProtKB-SubCell"/>
</dbReference>
<keyword evidence="9" id="KW-1015">Disulfide bond</keyword>
<evidence type="ECO:0000256" key="4">
    <source>
        <dbReference type="ARBA" id="ARBA00015038"/>
    </source>
</evidence>
<dbReference type="Ensembl" id="ENSSPUT00000014945.1">
    <property type="protein sequence ID" value="ENSSPUP00000014011.1"/>
    <property type="gene ID" value="ENSSPUG00000010812.1"/>
</dbReference>
<evidence type="ECO:0000256" key="3">
    <source>
        <dbReference type="ARBA" id="ARBA00011481"/>
    </source>
</evidence>
<dbReference type="InterPro" id="IPR018363">
    <property type="entry name" value="CD59_antigen_CS"/>
</dbReference>
<dbReference type="PROSITE" id="PS00983">
    <property type="entry name" value="LY6_UPAR"/>
    <property type="match status" value="1"/>
</dbReference>
<feature type="domain" description="UPAR/Ly6" evidence="16">
    <location>
        <begin position="27"/>
        <end position="109"/>
    </location>
</feature>
<feature type="signal peptide" evidence="15">
    <location>
        <begin position="1"/>
        <end position="26"/>
    </location>
</feature>
<evidence type="ECO:0000313" key="18">
    <source>
        <dbReference type="Proteomes" id="UP000694392"/>
    </source>
</evidence>
<evidence type="ECO:0000256" key="1">
    <source>
        <dbReference type="ARBA" id="ARBA00004589"/>
    </source>
</evidence>
<comment type="subunit">
    <text evidence="3">Interacts with T-cell surface antigen CD2.</text>
</comment>
<evidence type="ECO:0000259" key="16">
    <source>
        <dbReference type="SMART" id="SM00134"/>
    </source>
</evidence>
<dbReference type="CDD" id="cd23554">
    <property type="entry name" value="TFP_LU_ECD_CD59"/>
    <property type="match status" value="1"/>
</dbReference>
<evidence type="ECO:0000256" key="6">
    <source>
        <dbReference type="ARBA" id="ARBA00022622"/>
    </source>
</evidence>
<dbReference type="GO" id="GO:0006956">
    <property type="term" value="P:complement activation"/>
    <property type="evidence" value="ECO:0007669"/>
    <property type="project" value="Ensembl"/>
</dbReference>
<keyword evidence="8" id="KW-0472">Membrane</keyword>
<evidence type="ECO:0000256" key="14">
    <source>
        <dbReference type="ARBA" id="ARBA00031867"/>
    </source>
</evidence>
<dbReference type="GO" id="GO:1903660">
    <property type="term" value="P:negative regulation of complement-dependent cytotoxicity"/>
    <property type="evidence" value="ECO:0007669"/>
    <property type="project" value="Ensembl"/>
</dbReference>
<evidence type="ECO:0000256" key="9">
    <source>
        <dbReference type="ARBA" id="ARBA00023157"/>
    </source>
</evidence>
<keyword evidence="7 15" id="KW-0732">Signal</keyword>
<dbReference type="GO" id="GO:0009897">
    <property type="term" value="C:external side of plasma membrane"/>
    <property type="evidence" value="ECO:0007669"/>
    <property type="project" value="Ensembl"/>
</dbReference>
<organism evidence="17 18">
    <name type="scientific">Sphenodon punctatus</name>
    <name type="common">Tuatara</name>
    <name type="synonym">Hatteria punctata</name>
    <dbReference type="NCBI Taxonomy" id="8508"/>
    <lineage>
        <taxon>Eukaryota</taxon>
        <taxon>Metazoa</taxon>
        <taxon>Chordata</taxon>
        <taxon>Craniata</taxon>
        <taxon>Vertebrata</taxon>
        <taxon>Euteleostomi</taxon>
        <taxon>Lepidosauria</taxon>
        <taxon>Sphenodontia</taxon>
        <taxon>Sphenodontidae</taxon>
        <taxon>Sphenodon</taxon>
    </lineage>
</organism>
<dbReference type="InterPro" id="IPR045860">
    <property type="entry name" value="Snake_toxin-like_sf"/>
</dbReference>
<feature type="chain" id="PRO_5034985339" description="CD59 glycoprotein" evidence="15">
    <location>
        <begin position="27"/>
        <end position="122"/>
    </location>
</feature>
<dbReference type="Gene3D" id="2.10.60.10">
    <property type="entry name" value="CD59"/>
    <property type="match status" value="1"/>
</dbReference>
<dbReference type="InterPro" id="IPR056949">
    <property type="entry name" value="CD59"/>
</dbReference>
<dbReference type="AlphaFoldDB" id="A0A8D0H001"/>
<evidence type="ECO:0000256" key="8">
    <source>
        <dbReference type="ARBA" id="ARBA00023136"/>
    </source>
</evidence>
<name>A0A8D0H001_SPHPU</name>
<dbReference type="InterPro" id="IPR016054">
    <property type="entry name" value="LY6_UPA_recep-like"/>
</dbReference>
<dbReference type="Pfam" id="PF25152">
    <property type="entry name" value="CD59"/>
    <property type="match status" value="1"/>
</dbReference>
<gene>
    <name evidence="17" type="primary">CD59</name>
</gene>
<evidence type="ECO:0000256" key="10">
    <source>
        <dbReference type="ARBA" id="ARBA00023180"/>
    </source>
</evidence>
<proteinExistence type="predicted"/>
<reference evidence="17" key="1">
    <citation type="submission" date="2025-08" db="UniProtKB">
        <authorList>
            <consortium name="Ensembl"/>
        </authorList>
    </citation>
    <scope>IDENTIFICATION</scope>
</reference>
<accession>A0A8D0H001</accession>
<sequence>MIGDKMKYILLTVVLVLVAFCGSGDGIRCYKCSATPGLCKEETECSSPFDACLKYSFGGQSISDCWKYSQCSRDFISNHFKHDNFKFGCCQRNLCNKGPSTVVSKAVLSIVTMLTVVWMLCL</sequence>
<keyword evidence="5" id="KW-0964">Secreted</keyword>
<evidence type="ECO:0000256" key="13">
    <source>
        <dbReference type="ARBA" id="ARBA00031590"/>
    </source>
</evidence>
<keyword evidence="18" id="KW-1185">Reference proteome</keyword>
<comment type="subcellular location">
    <subcellularLocation>
        <location evidence="1">Membrane</location>
        <topology evidence="1">Lipid-anchor</topology>
        <topology evidence="1">GPI-anchor</topology>
    </subcellularLocation>
    <subcellularLocation>
        <location evidence="2">Secreted</location>
    </subcellularLocation>
</comment>
<dbReference type="GO" id="GO:0001971">
    <property type="term" value="P:negative regulation of activation of membrane attack complex"/>
    <property type="evidence" value="ECO:0007669"/>
    <property type="project" value="Ensembl"/>
</dbReference>
<dbReference type="PANTHER" id="PTHR10036">
    <property type="entry name" value="CD59 GLYCOPROTEIN"/>
    <property type="match status" value="1"/>
</dbReference>
<dbReference type="SUPFAM" id="SSF57302">
    <property type="entry name" value="Snake toxin-like"/>
    <property type="match status" value="1"/>
</dbReference>
<evidence type="ECO:0000256" key="11">
    <source>
        <dbReference type="ARBA" id="ARBA00023288"/>
    </source>
</evidence>
<keyword evidence="6" id="KW-0336">GPI-anchor</keyword>
<dbReference type="GO" id="GO:0140311">
    <property type="term" value="F:protein sequestering activity"/>
    <property type="evidence" value="ECO:0007669"/>
    <property type="project" value="Ensembl"/>
</dbReference>
<reference evidence="17" key="2">
    <citation type="submission" date="2025-09" db="UniProtKB">
        <authorList>
            <consortium name="Ensembl"/>
        </authorList>
    </citation>
    <scope>IDENTIFICATION</scope>
</reference>
<protein>
    <recommendedName>
        <fullName evidence="4">CD59 glycoprotein</fullName>
    </recommendedName>
    <alternativeName>
        <fullName evidence="13">MAC-inhibitory protein</fullName>
    </alternativeName>
    <alternativeName>
        <fullName evidence="14">Membrane attack complex inhibition factor</fullName>
    </alternativeName>
    <alternativeName>
        <fullName evidence="12">Protectin</fullName>
    </alternativeName>
</protein>
<dbReference type="PANTHER" id="PTHR10036:SF24">
    <property type="entry name" value="CD59 GLYCOPROTEIN"/>
    <property type="match status" value="1"/>
</dbReference>
<keyword evidence="11" id="KW-0449">Lipoprotein</keyword>
<dbReference type="GeneTree" id="ENSGT00390000016309"/>
<evidence type="ECO:0000256" key="15">
    <source>
        <dbReference type="SAM" id="SignalP"/>
    </source>
</evidence>
<dbReference type="SMART" id="SM00134">
    <property type="entry name" value="LU"/>
    <property type="match status" value="1"/>
</dbReference>
<evidence type="ECO:0000256" key="5">
    <source>
        <dbReference type="ARBA" id="ARBA00022525"/>
    </source>
</evidence>
<evidence type="ECO:0000256" key="7">
    <source>
        <dbReference type="ARBA" id="ARBA00022729"/>
    </source>
</evidence>
<dbReference type="OMA" id="CEYSRLA"/>
<dbReference type="Proteomes" id="UP000694392">
    <property type="component" value="Unplaced"/>
</dbReference>